<accession>A0A1I5BEJ7</accession>
<dbReference type="STRING" id="53341.SAMN05421579_11835"/>
<dbReference type="OrthoDB" id="8612318at2"/>
<feature type="signal peptide" evidence="1">
    <location>
        <begin position="1"/>
        <end position="18"/>
    </location>
</feature>
<gene>
    <name evidence="2" type="ORF">SAMN05421579_11835</name>
</gene>
<evidence type="ECO:0008006" key="4">
    <source>
        <dbReference type="Google" id="ProtNLM"/>
    </source>
</evidence>
<dbReference type="InterPro" id="IPR021109">
    <property type="entry name" value="Peptidase_aspartic_dom_sf"/>
</dbReference>
<dbReference type="EMBL" id="FOVO01000018">
    <property type="protein sequence ID" value="SFN73163.1"/>
    <property type="molecule type" value="Genomic_DNA"/>
</dbReference>
<proteinExistence type="predicted"/>
<keyword evidence="1" id="KW-0732">Signal</keyword>
<dbReference type="AlphaFoldDB" id="A0A1I5BEJ7"/>
<dbReference type="Gene3D" id="2.40.70.10">
    <property type="entry name" value="Acid Proteases"/>
    <property type="match status" value="2"/>
</dbReference>
<reference evidence="3" key="1">
    <citation type="submission" date="2016-10" db="EMBL/GenBank/DDBJ databases">
        <authorList>
            <person name="Varghese N."/>
            <person name="Submissions S."/>
        </authorList>
    </citation>
    <scope>NUCLEOTIDE SEQUENCE [LARGE SCALE GENOMIC DNA]</scope>
    <source>
        <strain evidence="3">DSM 16522</strain>
    </source>
</reference>
<evidence type="ECO:0000256" key="1">
    <source>
        <dbReference type="SAM" id="SignalP"/>
    </source>
</evidence>
<organism evidence="2 3">
    <name type="scientific">Xenorhabdus japonica</name>
    <dbReference type="NCBI Taxonomy" id="53341"/>
    <lineage>
        <taxon>Bacteria</taxon>
        <taxon>Pseudomonadati</taxon>
        <taxon>Pseudomonadota</taxon>
        <taxon>Gammaproteobacteria</taxon>
        <taxon>Enterobacterales</taxon>
        <taxon>Morganellaceae</taxon>
        <taxon>Xenorhabdus</taxon>
    </lineage>
</organism>
<dbReference type="Proteomes" id="UP000199011">
    <property type="component" value="Unassembled WGS sequence"/>
</dbReference>
<protein>
    <recommendedName>
        <fullName evidence="4">Aspartyl protease</fullName>
    </recommendedName>
</protein>
<evidence type="ECO:0000313" key="3">
    <source>
        <dbReference type="Proteomes" id="UP000199011"/>
    </source>
</evidence>
<evidence type="ECO:0000313" key="2">
    <source>
        <dbReference type="EMBL" id="SFN73163.1"/>
    </source>
</evidence>
<name>A0A1I5BEJ7_9GAMM</name>
<feature type="chain" id="PRO_5011436269" description="Aspartyl protease" evidence="1">
    <location>
        <begin position="19"/>
        <end position="287"/>
    </location>
</feature>
<keyword evidence="3" id="KW-1185">Reference proteome</keyword>
<sequence>MIKWFSLLIFLFSGSSMADLPTDFWRLRYDARGLPLIDIKIDNRYHTLMLDTGSGEGMHLYKHNIEKLVANPSLKITQESPRKLIDVSGGENKVSAWKINRLLISNIPFDNVEVVGFKPWGLTIGGEQPINEVLGRGMFHDRLVMMDFKNDRLQMLEHLPADINNWLSYPLEKTKSGLRITAYIGNTPLHLIVDTAASHSILFSNRLPVGTLFLGCRAVAPESSNSECRVTKINLIDEKGKFRDDLVIVSNGLIPKELDFDGLLGMHFMRYHQVIIDMRKSMFYINR</sequence>
<dbReference type="SUPFAM" id="SSF50630">
    <property type="entry name" value="Acid proteases"/>
    <property type="match status" value="1"/>
</dbReference>